<dbReference type="AlphaFoldDB" id="A0A3B0YZU2"/>
<organism evidence="1">
    <name type="scientific">hydrothermal vent metagenome</name>
    <dbReference type="NCBI Taxonomy" id="652676"/>
    <lineage>
        <taxon>unclassified sequences</taxon>
        <taxon>metagenomes</taxon>
        <taxon>ecological metagenomes</taxon>
    </lineage>
</organism>
<proteinExistence type="predicted"/>
<reference evidence="1" key="1">
    <citation type="submission" date="2018-06" db="EMBL/GenBank/DDBJ databases">
        <authorList>
            <person name="Zhirakovskaya E."/>
        </authorList>
    </citation>
    <scope>NUCLEOTIDE SEQUENCE</scope>
</reference>
<protein>
    <submittedName>
        <fullName evidence="1">Uncharacterized protein</fullName>
    </submittedName>
</protein>
<evidence type="ECO:0000313" key="1">
    <source>
        <dbReference type="EMBL" id="VAW86568.1"/>
    </source>
</evidence>
<dbReference type="EMBL" id="UOFO01000095">
    <property type="protein sequence ID" value="VAW86568.1"/>
    <property type="molecule type" value="Genomic_DNA"/>
</dbReference>
<accession>A0A3B0YZU2</accession>
<sequence length="38" mass="4428">MGIARILWLRFSKNRGNVGFSIDSCVILKVHHFPDEDR</sequence>
<name>A0A3B0YZU2_9ZZZZ</name>
<gene>
    <name evidence="1" type="ORF">MNBD_GAMMA16-1872</name>
</gene>